<evidence type="ECO:0000256" key="2">
    <source>
        <dbReference type="ARBA" id="ARBA00023125"/>
    </source>
</evidence>
<evidence type="ECO:0000256" key="4">
    <source>
        <dbReference type="PROSITE-ProRule" id="PRU00335"/>
    </source>
</evidence>
<evidence type="ECO:0000313" key="7">
    <source>
        <dbReference type="Proteomes" id="UP000550354"/>
    </source>
</evidence>
<dbReference type="InterPro" id="IPR009057">
    <property type="entry name" value="Homeodomain-like_sf"/>
</dbReference>
<comment type="caution">
    <text evidence="6">The sequence shown here is derived from an EMBL/GenBank/DDBJ whole genome shotgun (WGS) entry which is preliminary data.</text>
</comment>
<sequence length="241" mass="26518">MPRDLIDLLWRDSPLAPPPRRRGPRATHTTGEVVAQAMALADEGGLTAVTIRAVAEWLGLTTMSVYTHVNSRDDLLVLMADRAHAEMEPPAFGRARWRTRVRRVAEAHLELLRARPWLLGIDDPRTALGPGTIAKYDHELHAFDDTGLDDLDRDAALAFVLDFARSTAFRMAQASAAVDMAEEWERSAASLATYLGTDLALAQRVGRAAGESMQGPYDAHRAWEWGLTRVIGGLAEIIEDS</sequence>
<dbReference type="InterPro" id="IPR036271">
    <property type="entry name" value="Tet_transcr_reg_TetR-rel_C_sf"/>
</dbReference>
<dbReference type="InterPro" id="IPR004111">
    <property type="entry name" value="Repressor_TetR_C"/>
</dbReference>
<dbReference type="SUPFAM" id="SSF46689">
    <property type="entry name" value="Homeodomain-like"/>
    <property type="match status" value="1"/>
</dbReference>
<keyword evidence="2 4" id="KW-0238">DNA-binding</keyword>
<evidence type="ECO:0000256" key="1">
    <source>
        <dbReference type="ARBA" id="ARBA00023015"/>
    </source>
</evidence>
<dbReference type="Gene3D" id="1.10.10.60">
    <property type="entry name" value="Homeodomain-like"/>
    <property type="match status" value="1"/>
</dbReference>
<protein>
    <submittedName>
        <fullName evidence="6">TetR/AcrR family transcriptional regulator C-terminal domain-containing protein</fullName>
    </submittedName>
</protein>
<dbReference type="GO" id="GO:0045892">
    <property type="term" value="P:negative regulation of DNA-templated transcription"/>
    <property type="evidence" value="ECO:0007669"/>
    <property type="project" value="InterPro"/>
</dbReference>
<evidence type="ECO:0000259" key="5">
    <source>
        <dbReference type="PROSITE" id="PS50977"/>
    </source>
</evidence>
<keyword evidence="7" id="KW-1185">Reference proteome</keyword>
<dbReference type="Proteomes" id="UP000550354">
    <property type="component" value="Unassembled WGS sequence"/>
</dbReference>
<dbReference type="InterPro" id="IPR001647">
    <property type="entry name" value="HTH_TetR"/>
</dbReference>
<dbReference type="AlphaFoldDB" id="A0A838XHK9"/>
<dbReference type="EMBL" id="JACEOG010000002">
    <property type="protein sequence ID" value="MBA4609572.1"/>
    <property type="molecule type" value="Genomic_DNA"/>
</dbReference>
<keyword evidence="3" id="KW-0804">Transcription</keyword>
<feature type="domain" description="HTH tetR-type" evidence="5">
    <location>
        <begin position="27"/>
        <end position="87"/>
    </location>
</feature>
<dbReference type="Pfam" id="PF02909">
    <property type="entry name" value="TetR_C_1"/>
    <property type="match status" value="1"/>
</dbReference>
<evidence type="ECO:0000313" key="6">
    <source>
        <dbReference type="EMBL" id="MBA4609572.1"/>
    </source>
</evidence>
<accession>A0A838XHK9</accession>
<reference evidence="6 7" key="1">
    <citation type="submission" date="2020-07" db="EMBL/GenBank/DDBJ databases">
        <title>Draft genome and description of Aeromicrobium phoceense strain Marseille-Q0843 isolated from healthy skin swab.</title>
        <authorList>
            <person name="Boxberger M."/>
            <person name="La Scola B."/>
        </authorList>
    </citation>
    <scope>NUCLEOTIDE SEQUENCE [LARGE SCALE GENOMIC DNA]</scope>
    <source>
        <strain evidence="6 7">Marseille-Q0843</strain>
    </source>
</reference>
<dbReference type="SUPFAM" id="SSF48498">
    <property type="entry name" value="Tetracyclin repressor-like, C-terminal domain"/>
    <property type="match status" value="1"/>
</dbReference>
<name>A0A838XHK9_9ACTN</name>
<proteinExistence type="predicted"/>
<dbReference type="Gene3D" id="1.10.357.10">
    <property type="entry name" value="Tetracycline Repressor, domain 2"/>
    <property type="match status" value="1"/>
</dbReference>
<dbReference type="RefSeq" id="WP_181756428.1">
    <property type="nucleotide sequence ID" value="NZ_JACEOG010000002.1"/>
</dbReference>
<dbReference type="PROSITE" id="PS50977">
    <property type="entry name" value="HTH_TETR_2"/>
    <property type="match status" value="1"/>
</dbReference>
<dbReference type="GO" id="GO:0003677">
    <property type="term" value="F:DNA binding"/>
    <property type="evidence" value="ECO:0007669"/>
    <property type="project" value="UniProtKB-UniRule"/>
</dbReference>
<gene>
    <name evidence="6" type="ORF">H1W00_13885</name>
</gene>
<organism evidence="6 7">
    <name type="scientific">Aeromicrobium phoceense</name>
    <dbReference type="NCBI Taxonomy" id="2754045"/>
    <lineage>
        <taxon>Bacteria</taxon>
        <taxon>Bacillati</taxon>
        <taxon>Actinomycetota</taxon>
        <taxon>Actinomycetes</taxon>
        <taxon>Propionibacteriales</taxon>
        <taxon>Nocardioidaceae</taxon>
        <taxon>Aeromicrobium</taxon>
    </lineage>
</organism>
<keyword evidence="1" id="KW-0805">Transcription regulation</keyword>
<feature type="DNA-binding region" description="H-T-H motif" evidence="4">
    <location>
        <begin position="50"/>
        <end position="69"/>
    </location>
</feature>
<evidence type="ECO:0000256" key="3">
    <source>
        <dbReference type="ARBA" id="ARBA00023163"/>
    </source>
</evidence>